<protein>
    <submittedName>
        <fullName evidence="1">Uncharacterized protein</fullName>
    </submittedName>
</protein>
<dbReference type="Proteomes" id="UP000481087">
    <property type="component" value="Unassembled WGS sequence"/>
</dbReference>
<comment type="caution">
    <text evidence="1">The sequence shown here is derived from an EMBL/GenBank/DDBJ whole genome shotgun (WGS) entry which is preliminary data.</text>
</comment>
<sequence>MSVSPRYYLGLVPHLFNPIHLDYEWFGVLWREEDNRYPTIVGYWFSKEKSEITQSVTRSGFSKWIEKSDHHIITNMYTSIRNKKKKQDWEHRTRLPILTIFKSPWSEVPSGMYILKSRDTFPLHASAVCKKRFFVWLEHSAVCENEGELQSFMKRVQEDHQIETLMKNSSLTVR</sequence>
<evidence type="ECO:0000313" key="2">
    <source>
        <dbReference type="Proteomes" id="UP000481087"/>
    </source>
</evidence>
<dbReference type="RefSeq" id="WP_161409728.1">
    <property type="nucleotide sequence ID" value="NZ_WTUZ01000022.1"/>
</dbReference>
<proteinExistence type="predicted"/>
<gene>
    <name evidence="1" type="ORF">GQF01_25565</name>
</gene>
<organism evidence="1 2">
    <name type="scientific">Paenibacillus silvestris</name>
    <dbReference type="NCBI Taxonomy" id="2606219"/>
    <lineage>
        <taxon>Bacteria</taxon>
        <taxon>Bacillati</taxon>
        <taxon>Bacillota</taxon>
        <taxon>Bacilli</taxon>
        <taxon>Bacillales</taxon>
        <taxon>Paenibacillaceae</taxon>
        <taxon>Paenibacillus</taxon>
    </lineage>
</organism>
<evidence type="ECO:0000313" key="1">
    <source>
        <dbReference type="EMBL" id="MZQ85491.1"/>
    </source>
</evidence>
<keyword evidence="2" id="KW-1185">Reference proteome</keyword>
<name>A0A6L8V7A5_9BACL</name>
<accession>A0A6L8V7A5</accession>
<dbReference type="AlphaFoldDB" id="A0A6L8V7A5"/>
<dbReference type="EMBL" id="WTUZ01000022">
    <property type="protein sequence ID" value="MZQ85491.1"/>
    <property type="molecule type" value="Genomic_DNA"/>
</dbReference>
<reference evidence="1 2" key="1">
    <citation type="submission" date="2019-12" db="EMBL/GenBank/DDBJ databases">
        <title>Paenibacillus sp. nov. sp. isolated from soil.</title>
        <authorList>
            <person name="Kim J."/>
            <person name="Jeong S.E."/>
            <person name="Jung H.S."/>
            <person name="Jeon C.O."/>
        </authorList>
    </citation>
    <scope>NUCLEOTIDE SEQUENCE [LARGE SCALE GENOMIC DNA]</scope>
    <source>
        <strain evidence="1 2">5J-6</strain>
    </source>
</reference>